<feature type="signal peptide" evidence="2">
    <location>
        <begin position="1"/>
        <end position="21"/>
    </location>
</feature>
<dbReference type="InterPro" id="IPR013320">
    <property type="entry name" value="ConA-like_dom_sf"/>
</dbReference>
<dbReference type="AlphaFoldDB" id="A0A2U2JDC1"/>
<accession>A0A2U2JDC1</accession>
<dbReference type="NCBIfam" id="TIGR04183">
    <property type="entry name" value="Por_Secre_tail"/>
    <property type="match status" value="1"/>
</dbReference>
<dbReference type="RefSeq" id="WP_109403254.1">
    <property type="nucleotide sequence ID" value="NZ_QFFG01000001.1"/>
</dbReference>
<name>A0A2U2JDC1_9FLAO</name>
<feature type="domain" description="Secretion system C-terminal sorting" evidence="3">
    <location>
        <begin position="259"/>
        <end position="327"/>
    </location>
</feature>
<evidence type="ECO:0000256" key="2">
    <source>
        <dbReference type="SAM" id="SignalP"/>
    </source>
</evidence>
<gene>
    <name evidence="4" type="ORF">DIS07_00460</name>
</gene>
<dbReference type="Proteomes" id="UP000245670">
    <property type="component" value="Unassembled WGS sequence"/>
</dbReference>
<organism evidence="4 5">
    <name type="scientific">Polaribacter aquimarinus</name>
    <dbReference type="NCBI Taxonomy" id="2100726"/>
    <lineage>
        <taxon>Bacteria</taxon>
        <taxon>Pseudomonadati</taxon>
        <taxon>Bacteroidota</taxon>
        <taxon>Flavobacteriia</taxon>
        <taxon>Flavobacteriales</taxon>
        <taxon>Flavobacteriaceae</taxon>
    </lineage>
</organism>
<keyword evidence="5" id="KW-1185">Reference proteome</keyword>
<dbReference type="OrthoDB" id="1203282at2"/>
<dbReference type="SUPFAM" id="SSF49899">
    <property type="entry name" value="Concanavalin A-like lectins/glucanases"/>
    <property type="match status" value="1"/>
</dbReference>
<dbReference type="Pfam" id="PF13385">
    <property type="entry name" value="Laminin_G_3"/>
    <property type="match status" value="1"/>
</dbReference>
<evidence type="ECO:0000259" key="3">
    <source>
        <dbReference type="Pfam" id="PF18962"/>
    </source>
</evidence>
<evidence type="ECO:0000313" key="5">
    <source>
        <dbReference type="Proteomes" id="UP000245670"/>
    </source>
</evidence>
<dbReference type="Gene3D" id="2.60.120.200">
    <property type="match status" value="1"/>
</dbReference>
<feature type="chain" id="PRO_5015483699" description="Secretion system C-terminal sorting domain-containing protein" evidence="2">
    <location>
        <begin position="22"/>
        <end position="328"/>
    </location>
</feature>
<comment type="caution">
    <text evidence="4">The sequence shown here is derived from an EMBL/GenBank/DDBJ whole genome shotgun (WGS) entry which is preliminary data.</text>
</comment>
<evidence type="ECO:0000313" key="4">
    <source>
        <dbReference type="EMBL" id="PWG06338.1"/>
    </source>
</evidence>
<dbReference type="GO" id="GO:0004553">
    <property type="term" value="F:hydrolase activity, hydrolyzing O-glycosyl compounds"/>
    <property type="evidence" value="ECO:0007669"/>
    <property type="project" value="UniProtKB-ARBA"/>
</dbReference>
<reference evidence="4 5" key="1">
    <citation type="submission" date="2018-05" db="EMBL/GenBank/DDBJ databases">
        <title>Polaribacter aquimarinus sp. nov., isolated from sediment in a sediment of sea.</title>
        <authorList>
            <person name="Lu D."/>
        </authorList>
    </citation>
    <scope>NUCLEOTIDE SEQUENCE [LARGE SCALE GENOMIC DNA]</scope>
    <source>
        <strain evidence="4 5">ZY113</strain>
    </source>
</reference>
<dbReference type="GO" id="GO:0005975">
    <property type="term" value="P:carbohydrate metabolic process"/>
    <property type="evidence" value="ECO:0007669"/>
    <property type="project" value="UniProtKB-ARBA"/>
</dbReference>
<protein>
    <recommendedName>
        <fullName evidence="3">Secretion system C-terminal sorting domain-containing protein</fullName>
    </recommendedName>
</protein>
<keyword evidence="1 2" id="KW-0732">Signal</keyword>
<evidence type="ECO:0000256" key="1">
    <source>
        <dbReference type="ARBA" id="ARBA00022729"/>
    </source>
</evidence>
<dbReference type="EMBL" id="QFFG01000001">
    <property type="protein sequence ID" value="PWG06338.1"/>
    <property type="molecule type" value="Genomic_DNA"/>
</dbReference>
<sequence>MKKIILILVVLFLSYNTISQNNITDGLLLHYKFNNNVKDSSLNNHDGNDNEIIYVKDRKGNDNSSAYFNGINSFIDLPNLSELKPELPLSVALWIKFDNLSNEESVSFTTDFAEDNHTGVWSSLSGGKIAISYGDNTGNTTSVNRRSKVGSSQLMANLWYHFVFVIKDKHDMEIYINGVNDQGHYSGYSNYGLRYSKNSGSLGRKDSNTNLSPYFFKGMLDDFIYWNRALTEKDVKSLYNLQTLSKVSLSLQKDNNISIFPNPVRNKFQIETSKVIHHLNLYDMNGKKYRLDYQMNQKEFDVKKLSKGIYILNLITSSGIVNKRLIIE</sequence>
<dbReference type="InterPro" id="IPR026444">
    <property type="entry name" value="Secre_tail"/>
</dbReference>
<proteinExistence type="predicted"/>
<dbReference type="Pfam" id="PF18962">
    <property type="entry name" value="Por_Secre_tail"/>
    <property type="match status" value="1"/>
</dbReference>